<feature type="transmembrane region" description="Helical" evidence="5">
    <location>
        <begin position="7"/>
        <end position="25"/>
    </location>
</feature>
<feature type="transmembrane region" description="Helical" evidence="5">
    <location>
        <begin position="183"/>
        <end position="201"/>
    </location>
</feature>
<sequence>MSQFLNLKTLPLLILVFSLTLLYFFDPSNPSLSRDSAVFSFFVWIVYLGISFRKQKSRIHPLFQLACLLLIGLSTINGINSAPVVYFPQKLNLKLLYVAALCFTIYLFFKNVHPIFLFVHTVAFACSPPLFSSIKSVPLLLFVSASFLYLVPKRIRFRKLHAVLSVFIFVLLISSLLSFKSQAALLQLCLLFSGILIFFLISSYPGRFIKRGLLLILSLNLLLNTANLFSAVHMIWPFNFLLPPLFLTYAGLPVSAIAVISAFSALVAFYTAYQYRGYSWFLIPGGLIALYLAFFNHSRASLLAFGLSVLCIFLFRQIKKRIFFRVLLPVSFLVLLFSIGSVFFLPKDTASRYFNPETLLIRFSLWNFHFQSVLQNSPIFGIGLDADSLLAHLPGTYSGRIGYDDFYRFLHSFRSYPQAHNLYVEAFTSLGILGSLLFLWIAVYLSILAYRMLVSKSKEISNLGIFISGVLVFVAVHEFFDYNLGEQHFFIPVILAMSLIRIRSNVQIGTFSQNVSFKTAYTIVLILLGFLSFQLIWEQRLRNLILVSTQDEIELDNFLIYKEKKFSGNRKKFSHPFEEIVRNQFWIRSEENIVLASFILRKSSDYPDLIESLLDRCVQKNPYSSVCWKEKADFLGKKDPKPDIGRDLEEGKKTDPFHIIFTE</sequence>
<comment type="caution">
    <text evidence="7">The sequence shown here is derived from an EMBL/GenBank/DDBJ whole genome shotgun (WGS) entry which is preliminary data.</text>
</comment>
<dbReference type="OrthoDB" id="317598at2"/>
<keyword evidence="3 5" id="KW-1133">Transmembrane helix</keyword>
<proteinExistence type="predicted"/>
<dbReference type="AlphaFoldDB" id="N1WKZ6"/>
<dbReference type="RefSeq" id="WP_002994204.1">
    <property type="nucleotide sequence ID" value="NZ_AOHC02000010.1"/>
</dbReference>
<dbReference type="Pfam" id="PF04932">
    <property type="entry name" value="Wzy_C"/>
    <property type="match status" value="1"/>
</dbReference>
<dbReference type="Proteomes" id="UP000012313">
    <property type="component" value="Unassembled WGS sequence"/>
</dbReference>
<dbReference type="GO" id="GO:0016020">
    <property type="term" value="C:membrane"/>
    <property type="evidence" value="ECO:0007669"/>
    <property type="project" value="UniProtKB-SubCell"/>
</dbReference>
<feature type="transmembrane region" description="Helical" evidence="5">
    <location>
        <begin position="277"/>
        <end position="294"/>
    </location>
</feature>
<feature type="transmembrane region" description="Helical" evidence="5">
    <location>
        <begin position="460"/>
        <end position="477"/>
    </location>
</feature>
<dbReference type="PANTHER" id="PTHR37422:SF13">
    <property type="entry name" value="LIPOPOLYSACCHARIDE BIOSYNTHESIS PROTEIN PA4999-RELATED"/>
    <property type="match status" value="1"/>
</dbReference>
<evidence type="ECO:0000313" key="7">
    <source>
        <dbReference type="EMBL" id="EMY79625.1"/>
    </source>
</evidence>
<feature type="transmembrane region" description="Helical" evidence="5">
    <location>
        <begin position="300"/>
        <end position="315"/>
    </location>
</feature>
<feature type="transmembrane region" description="Helical" evidence="5">
    <location>
        <begin position="426"/>
        <end position="448"/>
    </location>
</feature>
<name>N1WKZ6_9LEPT</name>
<dbReference type="GO" id="GO:0016874">
    <property type="term" value="F:ligase activity"/>
    <property type="evidence" value="ECO:0007669"/>
    <property type="project" value="UniProtKB-KW"/>
</dbReference>
<keyword evidence="4 5" id="KW-0472">Membrane</keyword>
<dbReference type="PANTHER" id="PTHR37422">
    <property type="entry name" value="TEICHURONIC ACID BIOSYNTHESIS PROTEIN TUAE"/>
    <property type="match status" value="1"/>
</dbReference>
<organism evidence="7 8">
    <name type="scientific">Leptospira weilii serovar Ranarum str. ICFT</name>
    <dbReference type="NCBI Taxonomy" id="1218598"/>
    <lineage>
        <taxon>Bacteria</taxon>
        <taxon>Pseudomonadati</taxon>
        <taxon>Spirochaetota</taxon>
        <taxon>Spirochaetia</taxon>
        <taxon>Leptospirales</taxon>
        <taxon>Leptospiraceae</taxon>
        <taxon>Leptospira</taxon>
    </lineage>
</organism>
<feature type="domain" description="O-antigen ligase-related" evidence="6">
    <location>
        <begin position="287"/>
        <end position="439"/>
    </location>
</feature>
<dbReference type="STRING" id="1218598.LEP1GSC060_1322"/>
<evidence type="ECO:0000256" key="1">
    <source>
        <dbReference type="ARBA" id="ARBA00004141"/>
    </source>
</evidence>
<dbReference type="InterPro" id="IPR007016">
    <property type="entry name" value="O-antigen_ligase-rel_domated"/>
</dbReference>
<feature type="transmembrane region" description="Helical" evidence="5">
    <location>
        <begin position="31"/>
        <end position="50"/>
    </location>
</feature>
<feature type="transmembrane region" description="Helical" evidence="5">
    <location>
        <begin position="322"/>
        <end position="345"/>
    </location>
</feature>
<dbReference type="InterPro" id="IPR051533">
    <property type="entry name" value="WaaL-like"/>
</dbReference>
<evidence type="ECO:0000313" key="8">
    <source>
        <dbReference type="Proteomes" id="UP000012313"/>
    </source>
</evidence>
<evidence type="ECO:0000256" key="3">
    <source>
        <dbReference type="ARBA" id="ARBA00022989"/>
    </source>
</evidence>
<evidence type="ECO:0000256" key="5">
    <source>
        <dbReference type="SAM" id="Phobius"/>
    </source>
</evidence>
<keyword evidence="8" id="KW-1185">Reference proteome</keyword>
<feature type="transmembrane region" description="Helical" evidence="5">
    <location>
        <begin position="489"/>
        <end position="506"/>
    </location>
</feature>
<feature type="transmembrane region" description="Helical" evidence="5">
    <location>
        <begin position="62"/>
        <end position="79"/>
    </location>
</feature>
<protein>
    <submittedName>
        <fullName evidence="7">O-antigen ligase</fullName>
    </submittedName>
</protein>
<evidence type="ECO:0000256" key="2">
    <source>
        <dbReference type="ARBA" id="ARBA00022692"/>
    </source>
</evidence>
<keyword evidence="7" id="KW-0436">Ligase</keyword>
<dbReference type="EMBL" id="AOHC02000010">
    <property type="protein sequence ID" value="EMY79625.1"/>
    <property type="molecule type" value="Genomic_DNA"/>
</dbReference>
<gene>
    <name evidence="7" type="ORF">LEP1GSC060_1322</name>
</gene>
<evidence type="ECO:0000259" key="6">
    <source>
        <dbReference type="Pfam" id="PF04932"/>
    </source>
</evidence>
<feature type="transmembrane region" description="Helical" evidence="5">
    <location>
        <begin position="159"/>
        <end position="177"/>
    </location>
</feature>
<feature type="transmembrane region" description="Helical" evidence="5">
    <location>
        <begin position="518"/>
        <end position="537"/>
    </location>
</feature>
<comment type="subcellular location">
    <subcellularLocation>
        <location evidence="1">Membrane</location>
        <topology evidence="1">Multi-pass membrane protein</topology>
    </subcellularLocation>
</comment>
<reference evidence="7" key="1">
    <citation type="submission" date="2013-03" db="EMBL/GenBank/DDBJ databases">
        <authorList>
            <person name="Harkins D.M."/>
            <person name="Durkin A.S."/>
            <person name="Brinkac L.M."/>
            <person name="Haft D.H."/>
            <person name="Selengut J.D."/>
            <person name="Sanka R."/>
            <person name="DePew J."/>
            <person name="Purushe J."/>
            <person name="Hartskeerl R.A."/>
            <person name="Ahmed A."/>
            <person name="van der Linden H."/>
            <person name="Goris M.G.A."/>
            <person name="Vinetz J.M."/>
            <person name="Sutton G.G."/>
            <person name="Nierman W.C."/>
            <person name="Fouts D.E."/>
        </authorList>
    </citation>
    <scope>NUCLEOTIDE SEQUENCE [LARGE SCALE GENOMIC DNA]</scope>
    <source>
        <strain evidence="7">ICFT</strain>
    </source>
</reference>
<evidence type="ECO:0000256" key="4">
    <source>
        <dbReference type="ARBA" id="ARBA00023136"/>
    </source>
</evidence>
<accession>N1WKZ6</accession>
<feature type="transmembrane region" description="Helical" evidence="5">
    <location>
        <begin position="91"/>
        <end position="108"/>
    </location>
</feature>
<keyword evidence="2 5" id="KW-0812">Transmembrane</keyword>
<feature type="transmembrane region" description="Helical" evidence="5">
    <location>
        <begin position="248"/>
        <end position="270"/>
    </location>
</feature>
<feature type="transmembrane region" description="Helical" evidence="5">
    <location>
        <begin position="213"/>
        <end position="236"/>
    </location>
</feature>